<gene>
    <name evidence="1" type="ORF">LCGC14_2883290</name>
</gene>
<proteinExistence type="predicted"/>
<reference evidence="1" key="1">
    <citation type="journal article" date="2015" name="Nature">
        <title>Complex archaea that bridge the gap between prokaryotes and eukaryotes.</title>
        <authorList>
            <person name="Spang A."/>
            <person name="Saw J.H."/>
            <person name="Jorgensen S.L."/>
            <person name="Zaremba-Niedzwiedzka K."/>
            <person name="Martijn J."/>
            <person name="Lind A.E."/>
            <person name="van Eijk R."/>
            <person name="Schleper C."/>
            <person name="Guy L."/>
            <person name="Ettema T.J."/>
        </authorList>
    </citation>
    <scope>NUCLEOTIDE SEQUENCE</scope>
</reference>
<dbReference type="EMBL" id="LAZR01056296">
    <property type="protein sequence ID" value="KKK74485.1"/>
    <property type="molecule type" value="Genomic_DNA"/>
</dbReference>
<protein>
    <submittedName>
        <fullName evidence="1">Uncharacterized protein</fullName>
    </submittedName>
</protein>
<sequence>AVEIFLTRLTAVGTAGALITESAYNPKGPPALCTTNTTHTADATLGEDLGYRAVLGAAIGSGVIWTFGDSGLQIGLPDAVELVTNGIGIILENGTGQICQTYFVWDE</sequence>
<accession>A0A0F8YL89</accession>
<feature type="non-terminal residue" evidence="1">
    <location>
        <position position="1"/>
    </location>
</feature>
<name>A0A0F8YL89_9ZZZZ</name>
<evidence type="ECO:0000313" key="1">
    <source>
        <dbReference type="EMBL" id="KKK74485.1"/>
    </source>
</evidence>
<dbReference type="AlphaFoldDB" id="A0A0F8YL89"/>
<comment type="caution">
    <text evidence="1">The sequence shown here is derived from an EMBL/GenBank/DDBJ whole genome shotgun (WGS) entry which is preliminary data.</text>
</comment>
<organism evidence="1">
    <name type="scientific">marine sediment metagenome</name>
    <dbReference type="NCBI Taxonomy" id="412755"/>
    <lineage>
        <taxon>unclassified sequences</taxon>
        <taxon>metagenomes</taxon>
        <taxon>ecological metagenomes</taxon>
    </lineage>
</organism>